<dbReference type="EMBL" id="JAHLQT010025476">
    <property type="protein sequence ID" value="KAG7164334.1"/>
    <property type="molecule type" value="Genomic_DNA"/>
</dbReference>
<feature type="compositionally biased region" description="Polar residues" evidence="1">
    <location>
        <begin position="34"/>
        <end position="44"/>
    </location>
</feature>
<sequence>MESYNLSTSQQSLRKPFMKVSQGKEDGGGKYAKHTSTSAYTSEAVSVKRRKRLPSTRESENSLAAQYTNMQQGLLVFDDNFLAQYGRLGQDRSVTEDMNMQLGIPGMNDVMLPDGVLGLHDVNQGNIVNQQSIIPHHIVLPQQDGNTHYQVAEEAQQNMMIRSVTQDGISICDKPLSEDNRVVNNSLLTRTGLGLDDARLHDANGTQDNSLSFVGDKYQYRNLEQRLTMTHGGATAYDNMRPLGSSVSQECKVTTLRQHQKQHSSIDAELGIVNQEERLIYEKMFGGEGTVEQNGELGQVVRHNMVKAAIKEQKKVTLQHRWASDYCDVLSRGVLVEDEQSLHKMQLSNPEAVQDKDPQKYSSLNCEKSSILDDLRMHSSMKRVSGTKNIIDMWNERKMVEENCIQNRGMKRGSGVQLQNETTPQEEFMPNYRDRIHQPVVQSKDDNHGRQILNDILQTSEVRQQIETQSLLSVTDMKNETTVMNILWLEHKKRQNRAKDIENKEKTKNLCSLKKEEESRLSLSLSQETCDSHQCQVHGDAHDREALCPNKRDLAFSLNEGNLWNRFDENCTNVPVQNSIVTGGVNVEDYINHLMWH</sequence>
<protein>
    <submittedName>
        <fullName evidence="2">Uncharacterized protein</fullName>
    </submittedName>
</protein>
<feature type="compositionally biased region" description="Polar residues" evidence="1">
    <location>
        <begin position="1"/>
        <end position="13"/>
    </location>
</feature>
<evidence type="ECO:0000313" key="3">
    <source>
        <dbReference type="Proteomes" id="UP000747542"/>
    </source>
</evidence>
<reference evidence="2" key="1">
    <citation type="journal article" date="2021" name="Sci. Adv.">
        <title>The American lobster genome reveals insights on longevity, neural, and immune adaptations.</title>
        <authorList>
            <person name="Polinski J.M."/>
            <person name="Zimin A.V."/>
            <person name="Clark K.F."/>
            <person name="Kohn A.B."/>
            <person name="Sadowski N."/>
            <person name="Timp W."/>
            <person name="Ptitsyn A."/>
            <person name="Khanna P."/>
            <person name="Romanova D.Y."/>
            <person name="Williams P."/>
            <person name="Greenwood S.J."/>
            <person name="Moroz L.L."/>
            <person name="Walt D.R."/>
            <person name="Bodnar A.G."/>
        </authorList>
    </citation>
    <scope>NUCLEOTIDE SEQUENCE</scope>
    <source>
        <strain evidence="2">GMGI-L3</strain>
    </source>
</reference>
<keyword evidence="3" id="KW-1185">Reference proteome</keyword>
<proteinExistence type="predicted"/>
<comment type="caution">
    <text evidence="2">The sequence shown here is derived from an EMBL/GenBank/DDBJ whole genome shotgun (WGS) entry which is preliminary data.</text>
</comment>
<evidence type="ECO:0000313" key="2">
    <source>
        <dbReference type="EMBL" id="KAG7164334.1"/>
    </source>
</evidence>
<feature type="region of interest" description="Disordered" evidence="1">
    <location>
        <begin position="1"/>
        <end position="61"/>
    </location>
</feature>
<evidence type="ECO:0000256" key="1">
    <source>
        <dbReference type="SAM" id="MobiDB-lite"/>
    </source>
</evidence>
<dbReference type="Proteomes" id="UP000747542">
    <property type="component" value="Unassembled WGS sequence"/>
</dbReference>
<accession>A0A8J5K3P6</accession>
<name>A0A8J5K3P6_HOMAM</name>
<organism evidence="2 3">
    <name type="scientific">Homarus americanus</name>
    <name type="common">American lobster</name>
    <dbReference type="NCBI Taxonomy" id="6706"/>
    <lineage>
        <taxon>Eukaryota</taxon>
        <taxon>Metazoa</taxon>
        <taxon>Ecdysozoa</taxon>
        <taxon>Arthropoda</taxon>
        <taxon>Crustacea</taxon>
        <taxon>Multicrustacea</taxon>
        <taxon>Malacostraca</taxon>
        <taxon>Eumalacostraca</taxon>
        <taxon>Eucarida</taxon>
        <taxon>Decapoda</taxon>
        <taxon>Pleocyemata</taxon>
        <taxon>Astacidea</taxon>
        <taxon>Nephropoidea</taxon>
        <taxon>Nephropidae</taxon>
        <taxon>Homarus</taxon>
    </lineage>
</organism>
<dbReference type="AlphaFoldDB" id="A0A8J5K3P6"/>
<gene>
    <name evidence="2" type="ORF">Hamer_G003503</name>
</gene>